<evidence type="ECO:0000313" key="1">
    <source>
        <dbReference type="EMBL" id="AFL99915.1"/>
    </source>
</evidence>
<dbReference type="EMBL" id="CP003348">
    <property type="protein sequence ID" value="AFL99915.1"/>
    <property type="molecule type" value="Genomic_DNA"/>
</dbReference>
<proteinExistence type="predicted"/>
<dbReference type="KEGG" id="ddh:Desde_1502"/>
<dbReference type="OrthoDB" id="1633927at2"/>
<evidence type="ECO:0000313" key="2">
    <source>
        <dbReference type="Proteomes" id="UP000006053"/>
    </source>
</evidence>
<dbReference type="SUPFAM" id="SSF158430">
    <property type="entry name" value="Bacillus cereus metalloprotein-like"/>
    <property type="match status" value="2"/>
</dbReference>
<dbReference type="AlphaFoldDB" id="I4A7I1"/>
<evidence type="ECO:0008006" key="3">
    <source>
        <dbReference type="Google" id="ProtNLM"/>
    </source>
</evidence>
<dbReference type="Gene3D" id="1.20.1260.120">
    <property type="entry name" value="Protein of unknown function DUF2935"/>
    <property type="match status" value="1"/>
</dbReference>
<protein>
    <recommendedName>
        <fullName evidence="3">DUF2935 domain-containing protein</fullName>
    </recommendedName>
</protein>
<gene>
    <name evidence="1" type="ordered locus">Desde_1502</name>
</gene>
<dbReference type="Proteomes" id="UP000006053">
    <property type="component" value="Chromosome"/>
</dbReference>
<dbReference type="STRING" id="756499.Desde_1502"/>
<reference evidence="2" key="1">
    <citation type="submission" date="2012-06" db="EMBL/GenBank/DDBJ databases">
        <title>Complete sequence of Desulfitobacterium dehalogenans ATCC 51507.</title>
        <authorList>
            <person name="Lucas S."/>
            <person name="Han J."/>
            <person name="Lapidus A."/>
            <person name="Cheng J.-F."/>
            <person name="Goodwin L."/>
            <person name="Pitluck S."/>
            <person name="Peters L."/>
            <person name="Ovchinnikova G."/>
            <person name="Teshima H."/>
            <person name="Detter J.C."/>
            <person name="Han C."/>
            <person name="Tapia R."/>
            <person name="Land M."/>
            <person name="Hauser L."/>
            <person name="Kyrpides N."/>
            <person name="Ivanova N."/>
            <person name="Pagani I."/>
            <person name="Kruse T."/>
            <person name="de Vos W.M."/>
            <person name="Smidt H."/>
            <person name="Woyke T."/>
        </authorList>
    </citation>
    <scope>NUCLEOTIDE SEQUENCE [LARGE SCALE GENOMIC DNA]</scope>
    <source>
        <strain evidence="2">ATCC 51507 / DSM 9161 / JW/IU-DC1</strain>
    </source>
</reference>
<organism evidence="1 2">
    <name type="scientific">Desulfitobacterium dehalogenans (strain ATCC 51507 / DSM 9161 / JW/IU-DC1)</name>
    <dbReference type="NCBI Taxonomy" id="756499"/>
    <lineage>
        <taxon>Bacteria</taxon>
        <taxon>Bacillati</taxon>
        <taxon>Bacillota</taxon>
        <taxon>Clostridia</taxon>
        <taxon>Eubacteriales</taxon>
        <taxon>Desulfitobacteriaceae</taxon>
        <taxon>Desulfitobacterium</taxon>
    </lineage>
</organism>
<dbReference type="InterPro" id="IPR021328">
    <property type="entry name" value="CotB-like"/>
</dbReference>
<name>I4A7I1_DESDJ</name>
<sequence length="332" mass="37064">MLFNSGITDGLLPTNVFIRQSLNLNLFFLRIMKEHSFFLAAGFLSKDEALSQQAIHFMNSFNALLTEAVLLANGNVDSAVLCSGEVATNMTLRAEQKTQGLGGVPLDTSLTVQELRLLPAAENVNPAIEGNVQSLNERAIVLTRELVKFKTQVLDAMLSGRLFTFNFPLLIVHIRREALLFIEQLRLLQRRGSIDLTQEVICQKVFWDLQMAEHAQFIAHLLDPTEAALIDQANNFARLFFNLRAQTESGANPLGQLIGQEIAATSNLRNFKATAEELILANRIKSIIFPLLADHLLREANHFLRILDTSGRIFGLKNELSGQLKIRTPSLF</sequence>
<accession>I4A7I1</accession>
<reference evidence="1 2" key="2">
    <citation type="journal article" date="2015" name="J. Bacteriol.">
        <title>Genomic, proteomic, and biochemical analysis of the organohalide respiratory pathway in Desulfitobacterium dehalogenans.</title>
        <authorList>
            <person name="Kruse T."/>
            <person name="van de Pas B.A."/>
            <person name="Atteia A."/>
            <person name="Krab K."/>
            <person name="Hagen W.R."/>
            <person name="Goodwin L."/>
            <person name="Chain P."/>
            <person name="Boeren S."/>
            <person name="Maphosa F."/>
            <person name="Schraa G."/>
            <person name="de Vos W.M."/>
            <person name="van der Oost J."/>
            <person name="Smidt H."/>
            <person name="Stams A.J."/>
        </authorList>
    </citation>
    <scope>NUCLEOTIDE SEQUENCE [LARGE SCALE GENOMIC DNA]</scope>
    <source>
        <strain evidence="2">ATCC 51507 / DSM 9161 / JW/IU-DC1</strain>
    </source>
</reference>
<keyword evidence="2" id="KW-1185">Reference proteome</keyword>
<dbReference type="eggNOG" id="ENOG502Z8AB">
    <property type="taxonomic scope" value="Bacteria"/>
</dbReference>
<dbReference type="HOGENOM" id="CLU_073785_0_1_9"/>
<dbReference type="Pfam" id="PF11155">
    <property type="entry name" value="DUF2935"/>
    <property type="match status" value="2"/>
</dbReference>
<dbReference type="RefSeq" id="WP_014793405.1">
    <property type="nucleotide sequence ID" value="NC_018017.1"/>
</dbReference>